<dbReference type="Proteomes" id="UP000002257">
    <property type="component" value="Chromosome"/>
</dbReference>
<dbReference type="STRING" id="395965.Msil_2906"/>
<proteinExistence type="predicted"/>
<evidence type="ECO:0000313" key="3">
    <source>
        <dbReference type="Proteomes" id="UP000002257"/>
    </source>
</evidence>
<evidence type="ECO:0000256" key="1">
    <source>
        <dbReference type="SAM" id="MobiDB-lite"/>
    </source>
</evidence>
<dbReference type="AlphaFoldDB" id="B8EIK5"/>
<dbReference type="EMBL" id="CP001280">
    <property type="protein sequence ID" value="ACK51822.1"/>
    <property type="molecule type" value="Genomic_DNA"/>
</dbReference>
<dbReference type="HOGENOM" id="CLU_1957043_0_0_5"/>
<dbReference type="eggNOG" id="ENOG50337FG">
    <property type="taxonomic scope" value="Bacteria"/>
</dbReference>
<accession>B8EIK5</accession>
<dbReference type="OrthoDB" id="5772916at2"/>
<gene>
    <name evidence="2" type="ordered locus">Msil_2906</name>
</gene>
<reference evidence="2 3" key="1">
    <citation type="journal article" date="2010" name="J. Bacteriol.">
        <title>Complete genome sequence of the aerobic facultative methanotroph Methylocella silvestris BL2.</title>
        <authorList>
            <person name="Chen Y."/>
            <person name="Crombie A."/>
            <person name="Rahman M.T."/>
            <person name="Dedysh S.N."/>
            <person name="Liesack W."/>
            <person name="Stott M.B."/>
            <person name="Alam M."/>
            <person name="Theisen A.R."/>
            <person name="Murrell J.C."/>
            <person name="Dunfield P.F."/>
        </authorList>
    </citation>
    <scope>NUCLEOTIDE SEQUENCE [LARGE SCALE GENOMIC DNA]</scope>
    <source>
        <strain evidence="3">DSM 15510 / CIP 108128 / LMG 27833 / NCIMB 13906 / BL2</strain>
    </source>
</reference>
<dbReference type="KEGG" id="msl:Msil_2906"/>
<sequence length="128" mass="13678">MKGEDKDVQHHYHYYGVDPATLEGANGAANGGPAPARPIYGAARFAPPAVNRHRHPGADSLVKGLIIGAGAAYLATNEKAQRTILRSAVQLWTTLRGSVEEFKERFHDAEAEVASPPEVLPETPPAES</sequence>
<dbReference type="RefSeq" id="WP_012591891.1">
    <property type="nucleotide sequence ID" value="NC_011666.1"/>
</dbReference>
<evidence type="ECO:0008006" key="4">
    <source>
        <dbReference type="Google" id="ProtNLM"/>
    </source>
</evidence>
<keyword evidence="3" id="KW-1185">Reference proteome</keyword>
<feature type="compositionally biased region" description="Pro residues" evidence="1">
    <location>
        <begin position="118"/>
        <end position="128"/>
    </location>
</feature>
<evidence type="ECO:0000313" key="2">
    <source>
        <dbReference type="EMBL" id="ACK51822.1"/>
    </source>
</evidence>
<feature type="region of interest" description="Disordered" evidence="1">
    <location>
        <begin position="108"/>
        <end position="128"/>
    </location>
</feature>
<name>B8EIK5_METSB</name>
<protein>
    <recommendedName>
        <fullName evidence="4">YtxH domain-containing protein</fullName>
    </recommendedName>
</protein>
<organism evidence="2 3">
    <name type="scientific">Methylocella silvestris (strain DSM 15510 / CIP 108128 / LMG 27833 / NCIMB 13906 / BL2)</name>
    <dbReference type="NCBI Taxonomy" id="395965"/>
    <lineage>
        <taxon>Bacteria</taxon>
        <taxon>Pseudomonadati</taxon>
        <taxon>Pseudomonadota</taxon>
        <taxon>Alphaproteobacteria</taxon>
        <taxon>Hyphomicrobiales</taxon>
        <taxon>Beijerinckiaceae</taxon>
        <taxon>Methylocella</taxon>
    </lineage>
</organism>